<dbReference type="Pfam" id="PF01632">
    <property type="entry name" value="Ribosomal_L35p"/>
    <property type="match status" value="1"/>
</dbReference>
<dbReference type="EMBL" id="CP119877">
    <property type="protein sequence ID" value="WFD33447.1"/>
    <property type="molecule type" value="Genomic_DNA"/>
</dbReference>
<comment type="similarity">
    <text evidence="1">Belongs to the bacterial ribosomal protein bL35 family.</text>
</comment>
<dbReference type="InterPro" id="IPR021137">
    <property type="entry name" value="Ribosomal_bL35-like"/>
</dbReference>
<evidence type="ECO:0000313" key="5">
    <source>
        <dbReference type="Proteomes" id="UP001219933"/>
    </source>
</evidence>
<evidence type="ECO:0000313" key="4">
    <source>
        <dbReference type="EMBL" id="WFD33447.1"/>
    </source>
</evidence>
<dbReference type="Proteomes" id="UP001219933">
    <property type="component" value="Chromosome 1"/>
</dbReference>
<accession>A0AAF0J4H2</accession>
<evidence type="ECO:0008006" key="6">
    <source>
        <dbReference type="Google" id="ProtNLM"/>
    </source>
</evidence>
<keyword evidence="5" id="KW-1185">Reference proteome</keyword>
<sequence length="121" mass="13107">MFLFSRLAGAAVARVPLAPALARAAPMQIAPIHASAVSLVAPRPAVRRTKLKTHGGTKKRIFPILGSGNKASQIKFKCTRPNKQHLNSNMSRVRLNRLGGTTVVRSGPVARMLRRLLAPRL</sequence>
<name>A0AAF0J4H2_9BASI</name>
<evidence type="ECO:0000256" key="3">
    <source>
        <dbReference type="ARBA" id="ARBA00023274"/>
    </source>
</evidence>
<dbReference type="Gene3D" id="4.10.410.60">
    <property type="match status" value="1"/>
</dbReference>
<evidence type="ECO:0000256" key="1">
    <source>
        <dbReference type="ARBA" id="ARBA00006598"/>
    </source>
</evidence>
<dbReference type="AlphaFoldDB" id="A0AAF0J4H2"/>
<dbReference type="SUPFAM" id="SSF143034">
    <property type="entry name" value="L35p-like"/>
    <property type="match status" value="1"/>
</dbReference>
<gene>
    <name evidence="4" type="ORF">MCUN1_000260</name>
</gene>
<evidence type="ECO:0000256" key="2">
    <source>
        <dbReference type="ARBA" id="ARBA00022980"/>
    </source>
</evidence>
<dbReference type="InterPro" id="IPR037229">
    <property type="entry name" value="Ribosomal_bL35_sf"/>
</dbReference>
<dbReference type="GO" id="GO:0006412">
    <property type="term" value="P:translation"/>
    <property type="evidence" value="ECO:0007669"/>
    <property type="project" value="InterPro"/>
</dbReference>
<dbReference type="GO" id="GO:0003735">
    <property type="term" value="F:structural constituent of ribosome"/>
    <property type="evidence" value="ECO:0007669"/>
    <property type="project" value="InterPro"/>
</dbReference>
<proteinExistence type="inferred from homology"/>
<protein>
    <recommendedName>
        <fullName evidence="6">50S ribosomal protein L35</fullName>
    </recommendedName>
</protein>
<keyword evidence="3" id="KW-0687">Ribonucleoprotein</keyword>
<dbReference type="GO" id="GO:0005840">
    <property type="term" value="C:ribosome"/>
    <property type="evidence" value="ECO:0007669"/>
    <property type="project" value="UniProtKB-KW"/>
</dbReference>
<dbReference type="GO" id="GO:1990904">
    <property type="term" value="C:ribonucleoprotein complex"/>
    <property type="evidence" value="ECO:0007669"/>
    <property type="project" value="UniProtKB-KW"/>
</dbReference>
<keyword evidence="2" id="KW-0689">Ribosomal protein</keyword>
<organism evidence="4 5">
    <name type="scientific">Malassezia cuniculi</name>
    <dbReference type="NCBI Taxonomy" id="948313"/>
    <lineage>
        <taxon>Eukaryota</taxon>
        <taxon>Fungi</taxon>
        <taxon>Dikarya</taxon>
        <taxon>Basidiomycota</taxon>
        <taxon>Ustilaginomycotina</taxon>
        <taxon>Malasseziomycetes</taxon>
        <taxon>Malasseziales</taxon>
        <taxon>Malasseziaceae</taxon>
        <taxon>Malassezia</taxon>
    </lineage>
</organism>
<reference evidence="4" key="1">
    <citation type="submission" date="2023-03" db="EMBL/GenBank/DDBJ databases">
        <title>Mating type loci evolution in Malassezia.</title>
        <authorList>
            <person name="Coelho M.A."/>
        </authorList>
    </citation>
    <scope>NUCLEOTIDE SEQUENCE</scope>
    <source>
        <strain evidence="4">CBS 11721</strain>
    </source>
</reference>